<keyword evidence="2" id="KW-0812">Transmembrane</keyword>
<feature type="compositionally biased region" description="Basic residues" evidence="1">
    <location>
        <begin position="248"/>
        <end position="258"/>
    </location>
</feature>
<sequence>MGVRRCEHATGTAGRRRGAQLALSGGVGVALVLAGPLLLVAPASVAALQDLVGVDPLGVPEFAVERASAAIVGDLYDGGDFTLDPRASAGLALSEDERAHLRDVRTVLRAAWATLAAAAMAAVVGAYTLRGDRTALLRCVRLGATGALVFAASLALLAVLAFGPLFEAFHALLFPQGNWRFASDSTLIRLFPESFWRVAAIAAATLVVGSAASIVAIARFSAVRPSRAQRGHLSPRVPARFSAPLRPTPRRRRSRDTP</sequence>
<proteinExistence type="predicted"/>
<dbReference type="EMBL" id="FNWJ01000001">
    <property type="protein sequence ID" value="SEH10566.1"/>
    <property type="molecule type" value="Genomic_DNA"/>
</dbReference>
<evidence type="ECO:0000313" key="4">
    <source>
        <dbReference type="Proteomes" id="UP000222056"/>
    </source>
</evidence>
<keyword evidence="2" id="KW-1133">Transmembrane helix</keyword>
<protein>
    <recommendedName>
        <fullName evidence="5">Integral membrane protein TIGR01906</fullName>
    </recommendedName>
</protein>
<evidence type="ECO:0000256" key="2">
    <source>
        <dbReference type="SAM" id="Phobius"/>
    </source>
</evidence>
<evidence type="ECO:0000256" key="1">
    <source>
        <dbReference type="SAM" id="MobiDB-lite"/>
    </source>
</evidence>
<name>A0A1H6FIA6_THEAL</name>
<evidence type="ECO:0008006" key="5">
    <source>
        <dbReference type="Google" id="ProtNLM"/>
    </source>
</evidence>
<feature type="transmembrane region" description="Helical" evidence="2">
    <location>
        <begin position="21"/>
        <end position="41"/>
    </location>
</feature>
<feature type="transmembrane region" description="Helical" evidence="2">
    <location>
        <begin position="195"/>
        <end position="220"/>
    </location>
</feature>
<dbReference type="AlphaFoldDB" id="A0A1H6FIA6"/>
<dbReference type="STRING" id="29539.SAMN02745716_0430"/>
<keyword evidence="4" id="KW-1185">Reference proteome</keyword>
<dbReference type="RefSeq" id="WP_177169260.1">
    <property type="nucleotide sequence ID" value="NZ_FNWJ01000001.1"/>
</dbReference>
<feature type="transmembrane region" description="Helical" evidence="2">
    <location>
        <begin position="142"/>
        <end position="166"/>
    </location>
</feature>
<keyword evidence="2" id="KW-0472">Membrane</keyword>
<dbReference type="InterPro" id="IPR010178">
    <property type="entry name" value="Lit"/>
</dbReference>
<evidence type="ECO:0000313" key="3">
    <source>
        <dbReference type="EMBL" id="SEH10566.1"/>
    </source>
</evidence>
<reference evidence="4" key="1">
    <citation type="submission" date="2016-10" db="EMBL/GenBank/DDBJ databases">
        <authorList>
            <person name="Varghese N."/>
            <person name="Submissions S."/>
        </authorList>
    </citation>
    <scope>NUCLEOTIDE SEQUENCE [LARGE SCALE GENOMIC DNA]</scope>
    <source>
        <strain evidence="4">ATCC 35263</strain>
    </source>
</reference>
<feature type="region of interest" description="Disordered" evidence="1">
    <location>
        <begin position="238"/>
        <end position="258"/>
    </location>
</feature>
<dbReference type="Pfam" id="PF07314">
    <property type="entry name" value="Lit"/>
    <property type="match status" value="1"/>
</dbReference>
<organism evidence="3 4">
    <name type="scientific">Thermoleophilum album</name>
    <dbReference type="NCBI Taxonomy" id="29539"/>
    <lineage>
        <taxon>Bacteria</taxon>
        <taxon>Bacillati</taxon>
        <taxon>Actinomycetota</taxon>
        <taxon>Thermoleophilia</taxon>
        <taxon>Thermoleophilales</taxon>
        <taxon>Thermoleophilaceae</taxon>
        <taxon>Thermoleophilum</taxon>
    </lineage>
</organism>
<accession>A0A1H6FIA6</accession>
<dbReference type="Proteomes" id="UP000222056">
    <property type="component" value="Unassembled WGS sequence"/>
</dbReference>
<gene>
    <name evidence="3" type="ORF">SAMN02745716_0430</name>
</gene>
<feature type="transmembrane region" description="Helical" evidence="2">
    <location>
        <begin position="110"/>
        <end position="130"/>
    </location>
</feature>